<dbReference type="Proteomes" id="UP000292346">
    <property type="component" value="Unassembled WGS sequence"/>
</dbReference>
<comment type="caution">
    <text evidence="3">The sequence shown here is derived from an EMBL/GenBank/DDBJ whole genome shotgun (WGS) entry which is preliminary data.</text>
</comment>
<name>A0A4R0H2B9_9ACTN</name>
<proteinExistence type="predicted"/>
<dbReference type="EMBL" id="SJJZ01000004">
    <property type="protein sequence ID" value="TCC04511.1"/>
    <property type="molecule type" value="Genomic_DNA"/>
</dbReference>
<feature type="region of interest" description="Disordered" evidence="1">
    <location>
        <begin position="22"/>
        <end position="62"/>
    </location>
</feature>
<sequence>MRARYLVTVALVLGYSATAACSDGSQAPAAPSPGVSGSLPSAPASPPVASQPATNQTKPGIKLTAVPLPDGSFDVTENLVLPEATGRLPLQLPASGKNLPGMMAPTTPRVTNLKVAANGRSVPLGNTTITGAGFVRLPPGATKIQLTYRLSGSTVRATPSGSTRAGAAISPLTASVESTLPTDLTITSGLLNVVCPLLDEPRCAVGDPPRLTVRPAIPAGKALVVLQLNLPR</sequence>
<dbReference type="PROSITE" id="PS51257">
    <property type="entry name" value="PROKAR_LIPOPROTEIN"/>
    <property type="match status" value="1"/>
</dbReference>
<organism evidence="3 4">
    <name type="scientific">Kribbella soli</name>
    <dbReference type="NCBI Taxonomy" id="1124743"/>
    <lineage>
        <taxon>Bacteria</taxon>
        <taxon>Bacillati</taxon>
        <taxon>Actinomycetota</taxon>
        <taxon>Actinomycetes</taxon>
        <taxon>Propionibacteriales</taxon>
        <taxon>Kribbellaceae</taxon>
        <taxon>Kribbella</taxon>
    </lineage>
</organism>
<protein>
    <submittedName>
        <fullName evidence="3">Uncharacterized protein</fullName>
    </submittedName>
</protein>
<feature type="compositionally biased region" description="Low complexity" evidence="1">
    <location>
        <begin position="25"/>
        <end position="53"/>
    </location>
</feature>
<evidence type="ECO:0000256" key="2">
    <source>
        <dbReference type="SAM" id="SignalP"/>
    </source>
</evidence>
<evidence type="ECO:0000313" key="3">
    <source>
        <dbReference type="EMBL" id="TCC04511.1"/>
    </source>
</evidence>
<keyword evidence="2" id="KW-0732">Signal</keyword>
<dbReference type="AlphaFoldDB" id="A0A4R0H2B9"/>
<feature type="chain" id="PRO_5039166942" evidence="2">
    <location>
        <begin position="20"/>
        <end position="232"/>
    </location>
</feature>
<evidence type="ECO:0000313" key="4">
    <source>
        <dbReference type="Proteomes" id="UP000292346"/>
    </source>
</evidence>
<reference evidence="3 4" key="1">
    <citation type="submission" date="2019-02" db="EMBL/GenBank/DDBJ databases">
        <title>Kribbella capetownensis sp. nov. and Kribbella speibonae sp. nov., isolated from soil.</title>
        <authorList>
            <person name="Curtis S.M."/>
            <person name="Norton I."/>
            <person name="Everest G.J."/>
            <person name="Meyers P.R."/>
        </authorList>
    </citation>
    <scope>NUCLEOTIDE SEQUENCE [LARGE SCALE GENOMIC DNA]</scope>
    <source>
        <strain evidence="3 4">KCTC 29219</strain>
    </source>
</reference>
<evidence type="ECO:0000256" key="1">
    <source>
        <dbReference type="SAM" id="MobiDB-lite"/>
    </source>
</evidence>
<feature type="signal peptide" evidence="2">
    <location>
        <begin position="1"/>
        <end position="19"/>
    </location>
</feature>
<keyword evidence="4" id="KW-1185">Reference proteome</keyword>
<gene>
    <name evidence="3" type="ORF">E0H45_35410</name>
</gene>
<dbReference type="OrthoDB" id="3824822at2"/>
<accession>A0A4R0H2B9</accession>